<organism evidence="5 6">
    <name type="scientific">Molorchus minor</name>
    <dbReference type="NCBI Taxonomy" id="1323400"/>
    <lineage>
        <taxon>Eukaryota</taxon>
        <taxon>Metazoa</taxon>
        <taxon>Ecdysozoa</taxon>
        <taxon>Arthropoda</taxon>
        <taxon>Hexapoda</taxon>
        <taxon>Insecta</taxon>
        <taxon>Pterygota</taxon>
        <taxon>Neoptera</taxon>
        <taxon>Endopterygota</taxon>
        <taxon>Coleoptera</taxon>
        <taxon>Polyphaga</taxon>
        <taxon>Cucujiformia</taxon>
        <taxon>Chrysomeloidea</taxon>
        <taxon>Cerambycidae</taxon>
        <taxon>Lamiinae</taxon>
        <taxon>Monochamini</taxon>
        <taxon>Molorchus</taxon>
    </lineage>
</organism>
<dbReference type="Proteomes" id="UP001162164">
    <property type="component" value="Unassembled WGS sequence"/>
</dbReference>
<dbReference type="PANTHER" id="PTHR10196:SF68">
    <property type="entry name" value="GLYCEROL KINASE 5-RELATED"/>
    <property type="match status" value="1"/>
</dbReference>
<dbReference type="Gene3D" id="3.30.420.40">
    <property type="match status" value="2"/>
</dbReference>
<dbReference type="Pfam" id="PF02782">
    <property type="entry name" value="FGGY_C"/>
    <property type="match status" value="1"/>
</dbReference>
<sequence>MADQSAAMFGSCCFYENNIKITMGTGAFLDVNTYDLIHPSLNGMYPLVGWSINGSMIYLSEVPCSDAGSLVEWMMSIGLVDNPNQTSEMAYAVSDSDGVYFIPAFSGLGPPINDEKAATGFVGIKPTTNKEHMVRAVFGKINGGVAKNDFICHMLADLTNLVVERQTSEMSVLGVTFLAGLSCGNKILQLLESMWKDKDELDSYHKIDDIFKPSITEDYSEKIRRQLDKWMEAVERFKAWYKEA</sequence>
<evidence type="ECO:0000256" key="3">
    <source>
        <dbReference type="ARBA" id="ARBA00022777"/>
    </source>
</evidence>
<dbReference type="InterPro" id="IPR018485">
    <property type="entry name" value="FGGY_C"/>
</dbReference>
<keyword evidence="2" id="KW-0808">Transferase</keyword>
<evidence type="ECO:0000259" key="4">
    <source>
        <dbReference type="Pfam" id="PF02782"/>
    </source>
</evidence>
<feature type="domain" description="Carbohydrate kinase FGGY C-terminal" evidence="4">
    <location>
        <begin position="20"/>
        <end position="138"/>
    </location>
</feature>
<keyword evidence="3" id="KW-0418">Kinase</keyword>
<gene>
    <name evidence="5" type="ORF">NQ317_011072</name>
</gene>
<evidence type="ECO:0000256" key="2">
    <source>
        <dbReference type="ARBA" id="ARBA00022679"/>
    </source>
</evidence>
<name>A0ABQ9J3B4_9CUCU</name>
<reference evidence="5" key="1">
    <citation type="journal article" date="2023" name="Insect Mol. Biol.">
        <title>Genome sequencing provides insights into the evolution of gene families encoding plant cell wall-degrading enzymes in longhorned beetles.</title>
        <authorList>
            <person name="Shin N.R."/>
            <person name="Okamura Y."/>
            <person name="Kirsch R."/>
            <person name="Pauchet Y."/>
        </authorList>
    </citation>
    <scope>NUCLEOTIDE SEQUENCE</scope>
    <source>
        <strain evidence="5">MMC_N1</strain>
    </source>
</reference>
<comment type="similarity">
    <text evidence="1">Belongs to the FGGY kinase family.</text>
</comment>
<dbReference type="SUPFAM" id="SSF53067">
    <property type="entry name" value="Actin-like ATPase domain"/>
    <property type="match status" value="1"/>
</dbReference>
<protein>
    <recommendedName>
        <fullName evidence="4">Carbohydrate kinase FGGY C-terminal domain-containing protein</fullName>
    </recommendedName>
</protein>
<evidence type="ECO:0000313" key="5">
    <source>
        <dbReference type="EMBL" id="KAJ8972247.1"/>
    </source>
</evidence>
<dbReference type="EMBL" id="JAPWTJ010001374">
    <property type="protein sequence ID" value="KAJ8972247.1"/>
    <property type="molecule type" value="Genomic_DNA"/>
</dbReference>
<keyword evidence="6" id="KW-1185">Reference proteome</keyword>
<proteinExistence type="inferred from homology"/>
<evidence type="ECO:0000256" key="1">
    <source>
        <dbReference type="ARBA" id="ARBA00009156"/>
    </source>
</evidence>
<dbReference type="PANTHER" id="PTHR10196">
    <property type="entry name" value="SUGAR KINASE"/>
    <property type="match status" value="1"/>
</dbReference>
<dbReference type="InterPro" id="IPR043129">
    <property type="entry name" value="ATPase_NBD"/>
</dbReference>
<accession>A0ABQ9J3B4</accession>
<comment type="caution">
    <text evidence="5">The sequence shown here is derived from an EMBL/GenBank/DDBJ whole genome shotgun (WGS) entry which is preliminary data.</text>
</comment>
<evidence type="ECO:0000313" key="6">
    <source>
        <dbReference type="Proteomes" id="UP001162164"/>
    </source>
</evidence>